<feature type="domain" description="Peptidase M48" evidence="8">
    <location>
        <begin position="120"/>
        <end position="180"/>
    </location>
</feature>
<evidence type="ECO:0000256" key="5">
    <source>
        <dbReference type="ARBA" id="ARBA00023049"/>
    </source>
</evidence>
<evidence type="ECO:0000256" key="4">
    <source>
        <dbReference type="ARBA" id="ARBA00022833"/>
    </source>
</evidence>
<keyword evidence="7" id="KW-0812">Transmembrane</keyword>
<keyword evidence="4 6" id="KW-0862">Zinc</keyword>
<proteinExistence type="inferred from homology"/>
<keyword evidence="5 6" id="KW-0482">Metalloprotease</keyword>
<evidence type="ECO:0000313" key="10">
    <source>
        <dbReference type="Proteomes" id="UP000011863"/>
    </source>
</evidence>
<feature type="transmembrane region" description="Helical" evidence="7">
    <location>
        <begin position="171"/>
        <end position="188"/>
    </location>
</feature>
<keyword evidence="7" id="KW-1133">Transmembrane helix</keyword>
<dbReference type="GO" id="GO:0006508">
    <property type="term" value="P:proteolysis"/>
    <property type="evidence" value="ECO:0007669"/>
    <property type="project" value="UniProtKB-KW"/>
</dbReference>
<organism evidence="9 10">
    <name type="scientific">Ilumatobacter coccineus (strain NBRC 103263 / KCTC 29153 / YM16-304)</name>
    <dbReference type="NCBI Taxonomy" id="1313172"/>
    <lineage>
        <taxon>Bacteria</taxon>
        <taxon>Bacillati</taxon>
        <taxon>Actinomycetota</taxon>
        <taxon>Acidimicrobiia</taxon>
        <taxon>Acidimicrobiales</taxon>
        <taxon>Ilumatobacteraceae</taxon>
        <taxon>Ilumatobacter</taxon>
    </lineage>
</organism>
<keyword evidence="10" id="KW-1185">Reference proteome</keyword>
<dbReference type="InterPro" id="IPR052173">
    <property type="entry name" value="Beta-lactam_resp_regulator"/>
</dbReference>
<comment type="similarity">
    <text evidence="6">Belongs to the peptidase M48 family.</text>
</comment>
<evidence type="ECO:0000256" key="6">
    <source>
        <dbReference type="RuleBase" id="RU003983"/>
    </source>
</evidence>
<dbReference type="Proteomes" id="UP000011863">
    <property type="component" value="Chromosome"/>
</dbReference>
<dbReference type="OrthoDB" id="3541294at2"/>
<evidence type="ECO:0000256" key="2">
    <source>
        <dbReference type="ARBA" id="ARBA00022723"/>
    </source>
</evidence>
<name>A0A6C7E9V0_ILUCY</name>
<evidence type="ECO:0000259" key="8">
    <source>
        <dbReference type="Pfam" id="PF01435"/>
    </source>
</evidence>
<comment type="cofactor">
    <cofactor evidence="6">
        <name>Zn(2+)</name>
        <dbReference type="ChEBI" id="CHEBI:29105"/>
    </cofactor>
    <text evidence="6">Binds 1 zinc ion per subunit.</text>
</comment>
<accession>A0A6C7E9V0</accession>
<dbReference type="Gene3D" id="3.30.2010.10">
    <property type="entry name" value="Metalloproteases ('zincins'), catalytic domain"/>
    <property type="match status" value="1"/>
</dbReference>
<keyword evidence="1 6" id="KW-0645">Protease</keyword>
<evidence type="ECO:0000256" key="7">
    <source>
        <dbReference type="SAM" id="Phobius"/>
    </source>
</evidence>
<evidence type="ECO:0000256" key="1">
    <source>
        <dbReference type="ARBA" id="ARBA00022670"/>
    </source>
</evidence>
<feature type="transmembrane region" description="Helical" evidence="7">
    <location>
        <begin position="6"/>
        <end position="23"/>
    </location>
</feature>
<dbReference type="GO" id="GO:0046872">
    <property type="term" value="F:metal ion binding"/>
    <property type="evidence" value="ECO:0007669"/>
    <property type="project" value="UniProtKB-KW"/>
</dbReference>
<dbReference type="CDD" id="cd07326">
    <property type="entry name" value="M56_BlaR1_MecR1_like"/>
    <property type="match status" value="1"/>
</dbReference>
<keyword evidence="7" id="KW-0472">Membrane</keyword>
<dbReference type="EMBL" id="AP012057">
    <property type="protein sequence ID" value="BAN03497.1"/>
    <property type="molecule type" value="Genomic_DNA"/>
</dbReference>
<dbReference type="KEGG" id="aym:YM304_31830"/>
<dbReference type="Pfam" id="PF01435">
    <property type="entry name" value="Peptidase_M48"/>
    <property type="match status" value="1"/>
</dbReference>
<keyword evidence="2" id="KW-0479">Metal-binding</keyword>
<dbReference type="GO" id="GO:0004222">
    <property type="term" value="F:metalloendopeptidase activity"/>
    <property type="evidence" value="ECO:0007669"/>
    <property type="project" value="InterPro"/>
</dbReference>
<protein>
    <recommendedName>
        <fullName evidence="8">Peptidase M48 domain-containing protein</fullName>
    </recommendedName>
</protein>
<dbReference type="RefSeq" id="WP_015442744.1">
    <property type="nucleotide sequence ID" value="NC_020520.1"/>
</dbReference>
<sequence length="289" mass="31255">MTDFVALPLVVTLAVALAGNHRLDRLRPERAARAGAAMLAALLTTAPLTLWLIGLSGLAHMGLHNPVTDWSRHVLPDHAPFGAVLGIASLAAALMGTVRAGGVLTRHRRLRCSTTRPVEFVETDEVYAYTLPGPARTIAISHGLRDSLDDNEFAVVLAHERAHARHRHDRFKLLALLTTAFIPFLTPARTRLEFHLERWADEEALADTGVERRLAARTIAKVALAMPSPHAALGIADHGVAARAAALLEPVEQPAMAVRLQTSVIVLATFVLAAYQLHHSVLFAGHLVR</sequence>
<dbReference type="PANTHER" id="PTHR34978">
    <property type="entry name" value="POSSIBLE SENSOR-TRANSDUCER PROTEIN BLAR"/>
    <property type="match status" value="1"/>
</dbReference>
<dbReference type="InterPro" id="IPR001915">
    <property type="entry name" value="Peptidase_M48"/>
</dbReference>
<feature type="transmembrane region" description="Helical" evidence="7">
    <location>
        <begin position="79"/>
        <end position="101"/>
    </location>
</feature>
<gene>
    <name evidence="9" type="ORF">YM304_31830</name>
</gene>
<feature type="transmembrane region" description="Helical" evidence="7">
    <location>
        <begin position="35"/>
        <end position="59"/>
    </location>
</feature>
<evidence type="ECO:0000313" key="9">
    <source>
        <dbReference type="EMBL" id="BAN03497.1"/>
    </source>
</evidence>
<keyword evidence="3 6" id="KW-0378">Hydrolase</keyword>
<reference evidence="9 10" key="1">
    <citation type="journal article" date="2013" name="Int. J. Syst. Evol. Microbiol.">
        <title>Ilumatobacter nonamiense sp. nov. and Ilumatobacter coccineum sp. nov., isolated from seashore sand.</title>
        <authorList>
            <person name="Matsumoto A."/>
            <person name="Kasai H."/>
            <person name="Matsuo Y."/>
            <person name="Shizuri Y."/>
            <person name="Ichikawa N."/>
            <person name="Fujita N."/>
            <person name="Omura S."/>
            <person name="Takahashi Y."/>
        </authorList>
    </citation>
    <scope>NUCLEOTIDE SEQUENCE [LARGE SCALE GENOMIC DNA]</scope>
    <source>
        <strain evidence="10">NBRC 103263 / KCTC 29153 / YM16-304</strain>
    </source>
</reference>
<evidence type="ECO:0000256" key="3">
    <source>
        <dbReference type="ARBA" id="ARBA00022801"/>
    </source>
</evidence>
<dbReference type="PANTHER" id="PTHR34978:SF3">
    <property type="entry name" value="SLR0241 PROTEIN"/>
    <property type="match status" value="1"/>
</dbReference>
<dbReference type="AlphaFoldDB" id="A0A6C7E9V0"/>